<dbReference type="HOGENOM" id="CLU_1094754_0_0_1"/>
<organism evidence="2 3">
    <name type="scientific">Punctularia strigosozonata (strain HHB-11173)</name>
    <name type="common">White-rot fungus</name>
    <dbReference type="NCBI Taxonomy" id="741275"/>
    <lineage>
        <taxon>Eukaryota</taxon>
        <taxon>Fungi</taxon>
        <taxon>Dikarya</taxon>
        <taxon>Basidiomycota</taxon>
        <taxon>Agaricomycotina</taxon>
        <taxon>Agaricomycetes</taxon>
        <taxon>Corticiales</taxon>
        <taxon>Punctulariaceae</taxon>
        <taxon>Punctularia</taxon>
    </lineage>
</organism>
<keyword evidence="1" id="KW-0812">Transmembrane</keyword>
<dbReference type="AlphaFoldDB" id="R7S132"/>
<dbReference type="KEGG" id="psq:PUNSTDRAFT_128750"/>
<sequence length="254" mass="28393">MIGTVFTTILLVLLGALVFLSTPQSRRLAVFMFNFGALTLAIVTGIVSNHLQIHAILSPLATISPIENEAWVAMYLWLPWLSEAVLIIRIIAVFKQRTARLLASVLVVPITMKIFRAVLFIMYLRNWWKDSAHPGATSANSRAIASQNWIQKAICVAELTDDAVFHLVWSSGVQYKERQAISYSHRDISSSDARTAYTAYTNNDAVMISKHVHILQSPEFVDKESGKWVEHQQPDEMLLPGMDSPDARCIGIAE</sequence>
<protein>
    <submittedName>
        <fullName evidence="2">Uncharacterized protein</fullName>
    </submittedName>
</protein>
<keyword evidence="1" id="KW-1133">Transmembrane helix</keyword>
<feature type="transmembrane region" description="Helical" evidence="1">
    <location>
        <begin position="6"/>
        <end position="22"/>
    </location>
</feature>
<feature type="transmembrane region" description="Helical" evidence="1">
    <location>
        <begin position="71"/>
        <end position="94"/>
    </location>
</feature>
<feature type="transmembrane region" description="Helical" evidence="1">
    <location>
        <begin position="101"/>
        <end position="124"/>
    </location>
</feature>
<reference evidence="3" key="1">
    <citation type="journal article" date="2012" name="Science">
        <title>The Paleozoic origin of enzymatic lignin decomposition reconstructed from 31 fungal genomes.</title>
        <authorList>
            <person name="Floudas D."/>
            <person name="Binder M."/>
            <person name="Riley R."/>
            <person name="Barry K."/>
            <person name="Blanchette R.A."/>
            <person name="Henrissat B."/>
            <person name="Martinez A.T."/>
            <person name="Otillar R."/>
            <person name="Spatafora J.W."/>
            <person name="Yadav J.S."/>
            <person name="Aerts A."/>
            <person name="Benoit I."/>
            <person name="Boyd A."/>
            <person name="Carlson A."/>
            <person name="Copeland A."/>
            <person name="Coutinho P.M."/>
            <person name="de Vries R.P."/>
            <person name="Ferreira P."/>
            <person name="Findley K."/>
            <person name="Foster B."/>
            <person name="Gaskell J."/>
            <person name="Glotzer D."/>
            <person name="Gorecki P."/>
            <person name="Heitman J."/>
            <person name="Hesse C."/>
            <person name="Hori C."/>
            <person name="Igarashi K."/>
            <person name="Jurgens J.A."/>
            <person name="Kallen N."/>
            <person name="Kersten P."/>
            <person name="Kohler A."/>
            <person name="Kuees U."/>
            <person name="Kumar T.K.A."/>
            <person name="Kuo A."/>
            <person name="LaButti K."/>
            <person name="Larrondo L.F."/>
            <person name="Lindquist E."/>
            <person name="Ling A."/>
            <person name="Lombard V."/>
            <person name="Lucas S."/>
            <person name="Lundell T."/>
            <person name="Martin R."/>
            <person name="McLaughlin D.J."/>
            <person name="Morgenstern I."/>
            <person name="Morin E."/>
            <person name="Murat C."/>
            <person name="Nagy L.G."/>
            <person name="Nolan M."/>
            <person name="Ohm R.A."/>
            <person name="Patyshakuliyeva A."/>
            <person name="Rokas A."/>
            <person name="Ruiz-Duenas F.J."/>
            <person name="Sabat G."/>
            <person name="Salamov A."/>
            <person name="Samejima M."/>
            <person name="Schmutz J."/>
            <person name="Slot J.C."/>
            <person name="St John F."/>
            <person name="Stenlid J."/>
            <person name="Sun H."/>
            <person name="Sun S."/>
            <person name="Syed K."/>
            <person name="Tsang A."/>
            <person name="Wiebenga A."/>
            <person name="Young D."/>
            <person name="Pisabarro A."/>
            <person name="Eastwood D.C."/>
            <person name="Martin F."/>
            <person name="Cullen D."/>
            <person name="Grigoriev I.V."/>
            <person name="Hibbett D.S."/>
        </authorList>
    </citation>
    <scope>NUCLEOTIDE SEQUENCE [LARGE SCALE GENOMIC DNA]</scope>
    <source>
        <strain evidence="3">HHB-11173 SS5</strain>
    </source>
</reference>
<dbReference type="EMBL" id="JH687562">
    <property type="protein sequence ID" value="EIN03502.1"/>
    <property type="molecule type" value="Genomic_DNA"/>
</dbReference>
<dbReference type="RefSeq" id="XP_007389274.1">
    <property type="nucleotide sequence ID" value="XM_007389212.1"/>
</dbReference>
<keyword evidence="1" id="KW-0472">Membrane</keyword>
<dbReference type="OrthoDB" id="2548432at2759"/>
<keyword evidence="3" id="KW-1185">Reference proteome</keyword>
<feature type="transmembrane region" description="Helical" evidence="1">
    <location>
        <begin position="29"/>
        <end position="51"/>
    </location>
</feature>
<evidence type="ECO:0000256" key="1">
    <source>
        <dbReference type="SAM" id="Phobius"/>
    </source>
</evidence>
<dbReference type="GeneID" id="18878173"/>
<proteinExistence type="predicted"/>
<evidence type="ECO:0000313" key="3">
    <source>
        <dbReference type="Proteomes" id="UP000054196"/>
    </source>
</evidence>
<accession>R7S132</accession>
<dbReference type="Proteomes" id="UP000054196">
    <property type="component" value="Unassembled WGS sequence"/>
</dbReference>
<evidence type="ECO:0000313" key="2">
    <source>
        <dbReference type="EMBL" id="EIN03502.1"/>
    </source>
</evidence>
<name>R7S132_PUNST</name>
<gene>
    <name evidence="2" type="ORF">PUNSTDRAFT_128750</name>
</gene>